<protein>
    <submittedName>
        <fullName evidence="2">Uncharacterized protein</fullName>
    </submittedName>
</protein>
<gene>
    <name evidence="2" type="ORF">ENO04_05820</name>
</gene>
<dbReference type="EMBL" id="DSDY01000173">
    <property type="protein sequence ID" value="HDS11108.1"/>
    <property type="molecule type" value="Genomic_DNA"/>
</dbReference>
<feature type="region of interest" description="Disordered" evidence="1">
    <location>
        <begin position="1"/>
        <end position="50"/>
    </location>
</feature>
<evidence type="ECO:0000256" key="1">
    <source>
        <dbReference type="SAM" id="MobiDB-lite"/>
    </source>
</evidence>
<reference evidence="2" key="1">
    <citation type="journal article" date="2020" name="mSystems">
        <title>Genome- and Community-Level Interaction Insights into Carbon Utilization and Element Cycling Functions of Hydrothermarchaeota in Hydrothermal Sediment.</title>
        <authorList>
            <person name="Zhou Z."/>
            <person name="Liu Y."/>
            <person name="Xu W."/>
            <person name="Pan J."/>
            <person name="Luo Z.H."/>
            <person name="Li M."/>
        </authorList>
    </citation>
    <scope>NUCLEOTIDE SEQUENCE [LARGE SCALE GENOMIC DNA]</scope>
    <source>
        <strain evidence="2">SpSt-123</strain>
    </source>
</reference>
<proteinExistence type="predicted"/>
<sequence length="72" mass="7832">MVAPKPAWDAGSATTRQTHRVGGSLTTPTAPQMTDVNPNRCGEPVSRPKGTFAHLGREEVRLVILSFFEIEI</sequence>
<dbReference type="AlphaFoldDB" id="A0A7C1I695"/>
<evidence type="ECO:0000313" key="2">
    <source>
        <dbReference type="EMBL" id="HDS11108.1"/>
    </source>
</evidence>
<feature type="compositionally biased region" description="Polar residues" evidence="1">
    <location>
        <begin position="24"/>
        <end position="37"/>
    </location>
</feature>
<name>A0A7C1I695_9CREN</name>
<accession>A0A7C1I695</accession>
<organism evidence="2">
    <name type="scientific">Fervidicoccus fontis</name>
    <dbReference type="NCBI Taxonomy" id="683846"/>
    <lineage>
        <taxon>Archaea</taxon>
        <taxon>Thermoproteota</taxon>
        <taxon>Thermoprotei</taxon>
        <taxon>Fervidicoccales</taxon>
        <taxon>Fervidicoccaceae</taxon>
        <taxon>Fervidicoccus</taxon>
    </lineage>
</organism>
<comment type="caution">
    <text evidence="2">The sequence shown here is derived from an EMBL/GenBank/DDBJ whole genome shotgun (WGS) entry which is preliminary data.</text>
</comment>